<dbReference type="AlphaFoldDB" id="A0AAV7LDR6"/>
<gene>
    <name evidence="1" type="ORF">NDU88_002926</name>
</gene>
<dbReference type="EMBL" id="JANPWB010000015">
    <property type="protein sequence ID" value="KAJ1089781.1"/>
    <property type="molecule type" value="Genomic_DNA"/>
</dbReference>
<organism evidence="1 2">
    <name type="scientific">Pleurodeles waltl</name>
    <name type="common">Iberian ribbed newt</name>
    <dbReference type="NCBI Taxonomy" id="8319"/>
    <lineage>
        <taxon>Eukaryota</taxon>
        <taxon>Metazoa</taxon>
        <taxon>Chordata</taxon>
        <taxon>Craniata</taxon>
        <taxon>Vertebrata</taxon>
        <taxon>Euteleostomi</taxon>
        <taxon>Amphibia</taxon>
        <taxon>Batrachia</taxon>
        <taxon>Caudata</taxon>
        <taxon>Salamandroidea</taxon>
        <taxon>Salamandridae</taxon>
        <taxon>Pleurodelinae</taxon>
        <taxon>Pleurodeles</taxon>
    </lineage>
</organism>
<protein>
    <submittedName>
        <fullName evidence="1">Uncharacterized protein</fullName>
    </submittedName>
</protein>
<keyword evidence="2" id="KW-1185">Reference proteome</keyword>
<name>A0AAV7LDR6_PLEWA</name>
<dbReference type="Proteomes" id="UP001066276">
    <property type="component" value="Chromosome 11"/>
</dbReference>
<proteinExistence type="predicted"/>
<comment type="caution">
    <text evidence="1">The sequence shown here is derived from an EMBL/GenBank/DDBJ whole genome shotgun (WGS) entry which is preliminary data.</text>
</comment>
<evidence type="ECO:0000313" key="1">
    <source>
        <dbReference type="EMBL" id="KAJ1089781.1"/>
    </source>
</evidence>
<sequence>MLRLRRSPPPRFTVLTREALHTPILSNNCTVKAGCEKAAQGSCSCSEVTRIGDAESENEEDVEWFAGEEFDEEIKVCVITEGLISKEE</sequence>
<evidence type="ECO:0000313" key="2">
    <source>
        <dbReference type="Proteomes" id="UP001066276"/>
    </source>
</evidence>
<reference evidence="1" key="1">
    <citation type="journal article" date="2022" name="bioRxiv">
        <title>Sequencing and chromosome-scale assembly of the giantPleurodeles waltlgenome.</title>
        <authorList>
            <person name="Brown T."/>
            <person name="Elewa A."/>
            <person name="Iarovenko S."/>
            <person name="Subramanian E."/>
            <person name="Araus A.J."/>
            <person name="Petzold A."/>
            <person name="Susuki M."/>
            <person name="Suzuki K.-i.T."/>
            <person name="Hayashi T."/>
            <person name="Toyoda A."/>
            <person name="Oliveira C."/>
            <person name="Osipova E."/>
            <person name="Leigh N.D."/>
            <person name="Simon A."/>
            <person name="Yun M.H."/>
        </authorList>
    </citation>
    <scope>NUCLEOTIDE SEQUENCE</scope>
    <source>
        <strain evidence="1">20211129_DDA</strain>
        <tissue evidence="1">Liver</tissue>
    </source>
</reference>
<accession>A0AAV7LDR6</accession>